<keyword evidence="7" id="KW-0325">Glycoprotein</keyword>
<keyword evidence="4" id="KW-1133">Transmembrane helix</keyword>
<evidence type="ECO:0000256" key="7">
    <source>
        <dbReference type="ARBA" id="ARBA00023180"/>
    </source>
</evidence>
<keyword evidence="3" id="KW-0812">Transmembrane</keyword>
<dbReference type="Gene3D" id="3.40.50.300">
    <property type="entry name" value="P-loop containing nucleotide triphosphate hydrolases"/>
    <property type="match status" value="1"/>
</dbReference>
<dbReference type="Pfam" id="PF03567">
    <property type="entry name" value="Sulfotransfer_2"/>
    <property type="match status" value="1"/>
</dbReference>
<keyword evidence="2 8" id="KW-0808">Transferase</keyword>
<name>A0A1M5FRS8_9ALTE</name>
<accession>A0A1M5FRS8</accession>
<dbReference type="STRING" id="634436.SAMN05216361_0963"/>
<organism evidence="8 9">
    <name type="scientific">Marisediminitalea aggregata</name>
    <dbReference type="NCBI Taxonomy" id="634436"/>
    <lineage>
        <taxon>Bacteria</taxon>
        <taxon>Pseudomonadati</taxon>
        <taxon>Pseudomonadota</taxon>
        <taxon>Gammaproteobacteria</taxon>
        <taxon>Alteromonadales</taxon>
        <taxon>Alteromonadaceae</taxon>
        <taxon>Marisediminitalea</taxon>
    </lineage>
</organism>
<keyword evidence="6" id="KW-0472">Membrane</keyword>
<dbReference type="AlphaFoldDB" id="A0A1M5FRS8"/>
<dbReference type="GO" id="GO:0016020">
    <property type="term" value="C:membrane"/>
    <property type="evidence" value="ECO:0007669"/>
    <property type="project" value="InterPro"/>
</dbReference>
<comment type="subcellular location">
    <subcellularLocation>
        <location evidence="1">Golgi apparatus membrane</location>
        <topology evidence="1">Single-pass type II membrane protein</topology>
    </subcellularLocation>
</comment>
<evidence type="ECO:0000256" key="5">
    <source>
        <dbReference type="ARBA" id="ARBA00023034"/>
    </source>
</evidence>
<gene>
    <name evidence="8" type="ORF">SAMN05216361_0963</name>
</gene>
<dbReference type="GO" id="GO:0016051">
    <property type="term" value="P:carbohydrate biosynthetic process"/>
    <property type="evidence" value="ECO:0007669"/>
    <property type="project" value="InterPro"/>
</dbReference>
<dbReference type="Proteomes" id="UP000184520">
    <property type="component" value="Unassembled WGS sequence"/>
</dbReference>
<dbReference type="PANTHER" id="PTHR12137">
    <property type="entry name" value="CARBOHYDRATE SULFOTRANSFERASE"/>
    <property type="match status" value="1"/>
</dbReference>
<dbReference type="InterPro" id="IPR018011">
    <property type="entry name" value="Carb_sulfotrans_8-10"/>
</dbReference>
<evidence type="ECO:0000313" key="9">
    <source>
        <dbReference type="Proteomes" id="UP000184520"/>
    </source>
</evidence>
<dbReference type="GO" id="GO:0008146">
    <property type="term" value="F:sulfotransferase activity"/>
    <property type="evidence" value="ECO:0007669"/>
    <property type="project" value="InterPro"/>
</dbReference>
<keyword evidence="9" id="KW-1185">Reference proteome</keyword>
<sequence>MICAAQQCVFVHVPKTGGQSVEQFFLELNGLTLKQKQQLLISRNDDPAKGPSRLAHMRAHEYVDCGHMSQDDYNRYFSFAFVRNPWSRLVSEYLHKKLDNKYSFKQWVFEAMPEADDFSDAYRHVIPQTDYLVNSQGDVIVDFVGRFENLQNDFNKVCEKLNIANSTLPHANSTSSFRRSLERKIRHLFIKEKRIKQHYTAYYDNETIDKVATLYASDIAMFNYTFDE</sequence>
<dbReference type="EMBL" id="FQWD01000001">
    <property type="protein sequence ID" value="SHF94124.1"/>
    <property type="molecule type" value="Genomic_DNA"/>
</dbReference>
<protein>
    <submittedName>
        <fullName evidence="8">Sulfotransferase family protein</fullName>
    </submittedName>
</protein>
<dbReference type="PANTHER" id="PTHR12137:SF54">
    <property type="entry name" value="CARBOHYDRATE SULFOTRANSFERASE"/>
    <property type="match status" value="1"/>
</dbReference>
<dbReference type="SUPFAM" id="SSF52540">
    <property type="entry name" value="P-loop containing nucleoside triphosphate hydrolases"/>
    <property type="match status" value="1"/>
</dbReference>
<proteinExistence type="predicted"/>
<evidence type="ECO:0000313" key="8">
    <source>
        <dbReference type="EMBL" id="SHF94124.1"/>
    </source>
</evidence>
<evidence type="ECO:0000256" key="1">
    <source>
        <dbReference type="ARBA" id="ARBA00004323"/>
    </source>
</evidence>
<evidence type="ECO:0000256" key="6">
    <source>
        <dbReference type="ARBA" id="ARBA00023136"/>
    </source>
</evidence>
<evidence type="ECO:0000256" key="4">
    <source>
        <dbReference type="ARBA" id="ARBA00022989"/>
    </source>
</evidence>
<reference evidence="9" key="1">
    <citation type="submission" date="2016-11" db="EMBL/GenBank/DDBJ databases">
        <authorList>
            <person name="Varghese N."/>
            <person name="Submissions S."/>
        </authorList>
    </citation>
    <scope>NUCLEOTIDE SEQUENCE [LARGE SCALE GENOMIC DNA]</scope>
    <source>
        <strain evidence="9">CGMCC 1.8995</strain>
    </source>
</reference>
<dbReference type="RefSeq" id="WP_073318536.1">
    <property type="nucleotide sequence ID" value="NZ_FQWD01000001.1"/>
</dbReference>
<dbReference type="InterPro" id="IPR005331">
    <property type="entry name" value="Sulfotransferase"/>
</dbReference>
<evidence type="ECO:0000256" key="2">
    <source>
        <dbReference type="ARBA" id="ARBA00022679"/>
    </source>
</evidence>
<keyword evidence="5" id="KW-0333">Golgi apparatus</keyword>
<evidence type="ECO:0000256" key="3">
    <source>
        <dbReference type="ARBA" id="ARBA00022692"/>
    </source>
</evidence>
<dbReference type="InterPro" id="IPR027417">
    <property type="entry name" value="P-loop_NTPase"/>
</dbReference>